<dbReference type="InterPro" id="IPR036047">
    <property type="entry name" value="F-box-like_dom_sf"/>
</dbReference>
<dbReference type="SUPFAM" id="SSF81383">
    <property type="entry name" value="F-box domain"/>
    <property type="match status" value="1"/>
</dbReference>
<dbReference type="STRING" id="230819.A0A5C3KNK9"/>
<dbReference type="OrthoDB" id="2838638at2759"/>
<evidence type="ECO:0000313" key="3">
    <source>
        <dbReference type="Proteomes" id="UP000307440"/>
    </source>
</evidence>
<gene>
    <name evidence="2" type="ORF">FA15DRAFT_671902</name>
</gene>
<dbReference type="InterPro" id="IPR001810">
    <property type="entry name" value="F-box_dom"/>
</dbReference>
<dbReference type="Gene3D" id="3.80.10.10">
    <property type="entry name" value="Ribonuclease Inhibitor"/>
    <property type="match status" value="1"/>
</dbReference>
<feature type="domain" description="F-box" evidence="1">
    <location>
        <begin position="60"/>
        <end position="116"/>
    </location>
</feature>
<proteinExistence type="predicted"/>
<dbReference type="AlphaFoldDB" id="A0A5C3KNK9"/>
<organism evidence="2 3">
    <name type="scientific">Coprinopsis marcescibilis</name>
    <name type="common">Agaric fungus</name>
    <name type="synonym">Psathyrella marcescibilis</name>
    <dbReference type="NCBI Taxonomy" id="230819"/>
    <lineage>
        <taxon>Eukaryota</taxon>
        <taxon>Fungi</taxon>
        <taxon>Dikarya</taxon>
        <taxon>Basidiomycota</taxon>
        <taxon>Agaricomycotina</taxon>
        <taxon>Agaricomycetes</taxon>
        <taxon>Agaricomycetidae</taxon>
        <taxon>Agaricales</taxon>
        <taxon>Agaricineae</taxon>
        <taxon>Psathyrellaceae</taxon>
        <taxon>Coprinopsis</taxon>
    </lineage>
</organism>
<sequence>MSLAPCGQHERSSILRQIAEQRTQLMTLKNTAGILQQLLDEVQGQVIRTQGGISALENLLPPILNLPYDITREIFLHCLPPNEGCSKSTQKAQQLAHVSRKWRSIAHTISEFWRTLHVKFDFNEENYDREGPATARHISTCIHRSKGGPVALKLMTGKHLRNFAMKESVTFDHHHPFLVRAVTSVGHRLTSFIYTHFYPPDLHAIPVGTFGSLETLILHAAVPFRQCINHQIWSEKGPVKAFLDSPSLRRVGLNTSYYIDMVDGRFTNCVPLPWGQLTHFINVDNSIDDSANNEAFLVMELPRCKRLQYLALGLGESQLINWEALPTTTVTIPNLNSLTLSTIGGDEADKWSELVFRRFVFPSLRALRLDGPCLDVYTNMPGRPSMLSHLLQLDRLSLFCSLPHQTELLKLCSYTPNVKTLDVHQPISRYPVLWDILSSDVLPLLTTLVVEAGAAEISRGTIDYVQCRTLDCPPDIAQLAKLVVYAEVAEKFETPGFLKLAILWETFRWKNTRVIPRVTR</sequence>
<dbReference type="Proteomes" id="UP000307440">
    <property type="component" value="Unassembled WGS sequence"/>
</dbReference>
<evidence type="ECO:0000313" key="2">
    <source>
        <dbReference type="EMBL" id="TFK22089.1"/>
    </source>
</evidence>
<dbReference type="PROSITE" id="PS50181">
    <property type="entry name" value="FBOX"/>
    <property type="match status" value="1"/>
</dbReference>
<accession>A0A5C3KNK9</accession>
<evidence type="ECO:0000259" key="1">
    <source>
        <dbReference type="PROSITE" id="PS50181"/>
    </source>
</evidence>
<dbReference type="SUPFAM" id="SSF52047">
    <property type="entry name" value="RNI-like"/>
    <property type="match status" value="1"/>
</dbReference>
<name>A0A5C3KNK9_COPMA</name>
<reference evidence="2 3" key="1">
    <citation type="journal article" date="2019" name="Nat. Ecol. Evol.">
        <title>Megaphylogeny resolves global patterns of mushroom evolution.</title>
        <authorList>
            <person name="Varga T."/>
            <person name="Krizsan K."/>
            <person name="Foldi C."/>
            <person name="Dima B."/>
            <person name="Sanchez-Garcia M."/>
            <person name="Sanchez-Ramirez S."/>
            <person name="Szollosi G.J."/>
            <person name="Szarkandi J.G."/>
            <person name="Papp V."/>
            <person name="Albert L."/>
            <person name="Andreopoulos W."/>
            <person name="Angelini C."/>
            <person name="Antonin V."/>
            <person name="Barry K.W."/>
            <person name="Bougher N.L."/>
            <person name="Buchanan P."/>
            <person name="Buyck B."/>
            <person name="Bense V."/>
            <person name="Catcheside P."/>
            <person name="Chovatia M."/>
            <person name="Cooper J."/>
            <person name="Damon W."/>
            <person name="Desjardin D."/>
            <person name="Finy P."/>
            <person name="Geml J."/>
            <person name="Haridas S."/>
            <person name="Hughes K."/>
            <person name="Justo A."/>
            <person name="Karasinski D."/>
            <person name="Kautmanova I."/>
            <person name="Kiss B."/>
            <person name="Kocsube S."/>
            <person name="Kotiranta H."/>
            <person name="LaButti K.M."/>
            <person name="Lechner B.E."/>
            <person name="Liimatainen K."/>
            <person name="Lipzen A."/>
            <person name="Lukacs Z."/>
            <person name="Mihaltcheva S."/>
            <person name="Morgado L.N."/>
            <person name="Niskanen T."/>
            <person name="Noordeloos M.E."/>
            <person name="Ohm R.A."/>
            <person name="Ortiz-Santana B."/>
            <person name="Ovrebo C."/>
            <person name="Racz N."/>
            <person name="Riley R."/>
            <person name="Savchenko A."/>
            <person name="Shiryaev A."/>
            <person name="Soop K."/>
            <person name="Spirin V."/>
            <person name="Szebenyi C."/>
            <person name="Tomsovsky M."/>
            <person name="Tulloss R.E."/>
            <person name="Uehling J."/>
            <person name="Grigoriev I.V."/>
            <person name="Vagvolgyi C."/>
            <person name="Papp T."/>
            <person name="Martin F.M."/>
            <person name="Miettinen O."/>
            <person name="Hibbett D.S."/>
            <person name="Nagy L.G."/>
        </authorList>
    </citation>
    <scope>NUCLEOTIDE SEQUENCE [LARGE SCALE GENOMIC DNA]</scope>
    <source>
        <strain evidence="2 3">CBS 121175</strain>
    </source>
</reference>
<dbReference type="Pfam" id="PF12937">
    <property type="entry name" value="F-box-like"/>
    <property type="match status" value="1"/>
</dbReference>
<keyword evidence="3" id="KW-1185">Reference proteome</keyword>
<dbReference type="EMBL" id="ML210250">
    <property type="protein sequence ID" value="TFK22089.1"/>
    <property type="molecule type" value="Genomic_DNA"/>
</dbReference>
<dbReference type="InterPro" id="IPR032675">
    <property type="entry name" value="LRR_dom_sf"/>
</dbReference>
<protein>
    <recommendedName>
        <fullName evidence="1">F-box domain-containing protein</fullName>
    </recommendedName>
</protein>